<comment type="caution">
    <text evidence="1">The sequence shown here is derived from an EMBL/GenBank/DDBJ whole genome shotgun (WGS) entry which is preliminary data.</text>
</comment>
<evidence type="ECO:0000313" key="2">
    <source>
        <dbReference type="Proteomes" id="UP000598032"/>
    </source>
</evidence>
<keyword evidence="2" id="KW-1185">Reference proteome</keyword>
<evidence type="ECO:0000313" key="1">
    <source>
        <dbReference type="EMBL" id="CAD6552960.1"/>
    </source>
</evidence>
<accession>A0ABN7I4N0</accession>
<dbReference type="Proteomes" id="UP000598032">
    <property type="component" value="Unassembled WGS sequence"/>
</dbReference>
<gene>
    <name evidence="1" type="ORF">LMG28140_05235</name>
</gene>
<sequence>MARLNVQVAVGVKRSRVTFDDVTFSARMRERNAEAGSSDRESAGLFIH</sequence>
<proteinExistence type="predicted"/>
<name>A0ABN7I4N0_9BURK</name>
<protein>
    <submittedName>
        <fullName evidence="1">Uncharacterized protein</fullName>
    </submittedName>
</protein>
<reference evidence="1 2" key="1">
    <citation type="submission" date="2020-10" db="EMBL/GenBank/DDBJ databases">
        <authorList>
            <person name="Peeters C."/>
        </authorList>
    </citation>
    <scope>NUCLEOTIDE SEQUENCE [LARGE SCALE GENOMIC DNA]</scope>
    <source>
        <strain evidence="1 2">LMG 28140</strain>
    </source>
</reference>
<dbReference type="EMBL" id="CAJHCP010000012">
    <property type="protein sequence ID" value="CAD6552960.1"/>
    <property type="molecule type" value="Genomic_DNA"/>
</dbReference>
<organism evidence="1 2">
    <name type="scientific">Paraburkholderia metrosideri</name>
    <dbReference type="NCBI Taxonomy" id="580937"/>
    <lineage>
        <taxon>Bacteria</taxon>
        <taxon>Pseudomonadati</taxon>
        <taxon>Pseudomonadota</taxon>
        <taxon>Betaproteobacteria</taxon>
        <taxon>Burkholderiales</taxon>
        <taxon>Burkholderiaceae</taxon>
        <taxon>Paraburkholderia</taxon>
    </lineage>
</organism>